<reference evidence="2" key="1">
    <citation type="submission" date="2021-10" db="EMBL/GenBank/DDBJ databases">
        <title>Tamlana sargassums sp. nov., and Tamlana laminarinivorans sp. nov., two new bacteria isolated from the brown alga.</title>
        <authorList>
            <person name="Li J."/>
        </authorList>
    </citation>
    <scope>NUCLEOTIDE SEQUENCE</scope>
    <source>
        <strain evidence="2">62-3</strain>
    </source>
</reference>
<accession>A0A9X1I6L3</accession>
<dbReference type="RefSeq" id="WP_226696193.1">
    <property type="nucleotide sequence ID" value="NZ_JAJAPX010000004.1"/>
</dbReference>
<gene>
    <name evidence="2" type="ORF">LG651_11085</name>
</gene>
<name>A0A9X1I6L3_9FLAO</name>
<dbReference type="AlphaFoldDB" id="A0A9X1I6L3"/>
<proteinExistence type="predicted"/>
<feature type="chain" id="PRO_5040883347" description="Lipocalin-like domain-containing protein" evidence="1">
    <location>
        <begin position="22"/>
        <end position="129"/>
    </location>
</feature>
<comment type="caution">
    <text evidence="2">The sequence shown here is derived from an EMBL/GenBank/DDBJ whole genome shotgun (WGS) entry which is preliminary data.</text>
</comment>
<evidence type="ECO:0000313" key="3">
    <source>
        <dbReference type="Proteomes" id="UP001139286"/>
    </source>
</evidence>
<evidence type="ECO:0000256" key="1">
    <source>
        <dbReference type="SAM" id="SignalP"/>
    </source>
</evidence>
<dbReference type="Proteomes" id="UP001139286">
    <property type="component" value="Unassembled WGS sequence"/>
</dbReference>
<keyword evidence="1" id="KW-0732">Signal</keyword>
<protein>
    <recommendedName>
        <fullName evidence="4">Lipocalin-like domain-containing protein</fullName>
    </recommendedName>
</protein>
<evidence type="ECO:0000313" key="2">
    <source>
        <dbReference type="EMBL" id="MCB4808796.1"/>
    </source>
</evidence>
<organism evidence="2 3">
    <name type="scientific">Neotamlana sargassicola</name>
    <dbReference type="NCBI Taxonomy" id="2883125"/>
    <lineage>
        <taxon>Bacteria</taxon>
        <taxon>Pseudomonadati</taxon>
        <taxon>Bacteroidota</taxon>
        <taxon>Flavobacteriia</taxon>
        <taxon>Flavobacteriales</taxon>
        <taxon>Flavobacteriaceae</taxon>
        <taxon>Neotamlana</taxon>
    </lineage>
</organism>
<dbReference type="EMBL" id="JAJAPX010000004">
    <property type="protein sequence ID" value="MCB4808796.1"/>
    <property type="molecule type" value="Genomic_DNA"/>
</dbReference>
<evidence type="ECO:0008006" key="4">
    <source>
        <dbReference type="Google" id="ProtNLM"/>
    </source>
</evidence>
<sequence length="129" mass="14679">MKHFKKLTILLLIFSLHVSCSDDLDDNINEMLGVWEYITEVDDVVYTSQIVLGTNNEAAKIQLIENSQGEITSSLVGRTWRKENNTIVLEGTNSEEIFNLIDSQELVSAENTDIIYVKVSNNYTDYLTE</sequence>
<feature type="signal peptide" evidence="1">
    <location>
        <begin position="1"/>
        <end position="21"/>
    </location>
</feature>
<keyword evidence="3" id="KW-1185">Reference proteome</keyword>